<evidence type="ECO:0000313" key="2">
    <source>
        <dbReference type="EMBL" id="KKN77797.1"/>
    </source>
</evidence>
<name>A0A0F9TS88_9ZZZZ</name>
<dbReference type="SUPFAM" id="SSF53474">
    <property type="entry name" value="alpha/beta-Hydrolases"/>
    <property type="match status" value="1"/>
</dbReference>
<accession>A0A0F9TS88</accession>
<dbReference type="InterPro" id="IPR022742">
    <property type="entry name" value="Hydrolase_4"/>
</dbReference>
<comment type="caution">
    <text evidence="2">The sequence shown here is derived from an EMBL/GenBank/DDBJ whole genome shotgun (WGS) entry which is preliminary data.</text>
</comment>
<dbReference type="Pfam" id="PF12146">
    <property type="entry name" value="Hydrolase_4"/>
    <property type="match status" value="1"/>
</dbReference>
<organism evidence="2">
    <name type="scientific">marine sediment metagenome</name>
    <dbReference type="NCBI Taxonomy" id="412755"/>
    <lineage>
        <taxon>unclassified sequences</taxon>
        <taxon>metagenomes</taxon>
        <taxon>ecological metagenomes</taxon>
    </lineage>
</organism>
<reference evidence="2" key="1">
    <citation type="journal article" date="2015" name="Nature">
        <title>Complex archaea that bridge the gap between prokaryotes and eukaryotes.</title>
        <authorList>
            <person name="Spang A."/>
            <person name="Saw J.H."/>
            <person name="Jorgensen S.L."/>
            <person name="Zaremba-Niedzwiedzka K."/>
            <person name="Martijn J."/>
            <person name="Lind A.E."/>
            <person name="van Eijk R."/>
            <person name="Schleper C."/>
            <person name="Guy L."/>
            <person name="Ettema T.J."/>
        </authorList>
    </citation>
    <scope>NUCLEOTIDE SEQUENCE</scope>
</reference>
<proteinExistence type="predicted"/>
<evidence type="ECO:0000259" key="1">
    <source>
        <dbReference type="Pfam" id="PF12146"/>
    </source>
</evidence>
<protein>
    <recommendedName>
        <fullName evidence="1">Serine aminopeptidase S33 domain-containing protein</fullName>
    </recommendedName>
</protein>
<dbReference type="Gene3D" id="3.40.50.1820">
    <property type="entry name" value="alpha/beta hydrolase"/>
    <property type="match status" value="1"/>
</dbReference>
<gene>
    <name evidence="2" type="ORF">LCGC14_0356570</name>
</gene>
<dbReference type="InterPro" id="IPR029058">
    <property type="entry name" value="AB_hydrolase_fold"/>
</dbReference>
<dbReference type="EMBL" id="LAZR01000273">
    <property type="protein sequence ID" value="KKN77797.1"/>
    <property type="molecule type" value="Genomic_DNA"/>
</dbReference>
<feature type="domain" description="Serine aminopeptidase S33" evidence="1">
    <location>
        <begin position="67"/>
        <end position="281"/>
    </location>
</feature>
<sequence>MRTINLSWDVTHLTPFISKVDLCGSLFLPDKFGDHVPETLTLVVCLHGGSCSRSYFHPPYLDPSYSFAEFMTDRGYLVLALDNLGMGESSRPEPESKLTLNVIAEANHLATQQCVQALMSNQWGTLAESTSLTVAGLGHSMGGMLITYQQAHYKSFDRLIVAGWSNLPLELAGAKVEAMKVALPPSGYIPTDRSQMRALFHLPDVAEAVITVDNQHSSLTPVTLATAALTPNVVVASAANIFCPVLLAYGEVDVSPAPEKEPEFFSNACDKTLLCVAGNAHLHNFANARSDIWEGIAEWTKTGQLPLSLSSKVNSRSRSSDKV</sequence>
<dbReference type="AlphaFoldDB" id="A0A0F9TS88"/>